<keyword evidence="2" id="KW-0472">Membrane</keyword>
<feature type="region of interest" description="Disordered" evidence="1">
    <location>
        <begin position="231"/>
        <end position="256"/>
    </location>
</feature>
<protein>
    <recommendedName>
        <fullName evidence="6">CSI2 protein</fullName>
    </recommendedName>
</protein>
<evidence type="ECO:0000256" key="1">
    <source>
        <dbReference type="SAM" id="MobiDB-lite"/>
    </source>
</evidence>
<dbReference type="AlphaFoldDB" id="A0A9P4I7W3"/>
<keyword evidence="2" id="KW-0812">Transmembrane</keyword>
<feature type="compositionally biased region" description="Polar residues" evidence="1">
    <location>
        <begin position="371"/>
        <end position="390"/>
    </location>
</feature>
<evidence type="ECO:0000256" key="3">
    <source>
        <dbReference type="SAM" id="SignalP"/>
    </source>
</evidence>
<feature type="transmembrane region" description="Helical" evidence="2">
    <location>
        <begin position="161"/>
        <end position="183"/>
    </location>
</feature>
<dbReference type="Proteomes" id="UP000799772">
    <property type="component" value="Unassembled WGS sequence"/>
</dbReference>
<sequence>MRWSNGRSGGSHGAAAALSLLLLFILSTQCMAQSLSDLPNLKTASTVGGPSSSDSTSDQSSETTKAASTSNTGKATTSKATSTSAATSTDSKGSTVTGVDVTLSNGIHISSSTPASSSTTGPIFHLSNLPTVAGATNPTPTVPNTAKAPYMQKSNLPEGSVFIIVGAILGFFGACVLLWRAMVAWSLSRSVKRAAIAHHQTFDLKTNMYAAPSSAVYSQPPVGSMASMEHLAAPASNKKRSSHKHSSSLGGGTPSTLLNARASTQNLFFSPTAGAGHHSQAPAAHLSAGNRASNLLPAGYYASGSSQPAGGQSTTHINAHAAGQRGSSILNPLSDRLSGLRAESAGYQRTQSFGPSPPGSPALGPTAPSGTASRTLSPGNASSVVGQVSGPTGGLYSAPSYSSLNLNVPGGTQQPGGRTPSAYLEDLFENHGNGPRERF</sequence>
<evidence type="ECO:0000313" key="5">
    <source>
        <dbReference type="Proteomes" id="UP000799772"/>
    </source>
</evidence>
<keyword evidence="3" id="KW-0732">Signal</keyword>
<keyword evidence="2" id="KW-1133">Transmembrane helix</keyword>
<feature type="compositionally biased region" description="Low complexity" evidence="1">
    <location>
        <begin position="45"/>
        <end position="95"/>
    </location>
</feature>
<evidence type="ECO:0000313" key="4">
    <source>
        <dbReference type="EMBL" id="KAF2094039.1"/>
    </source>
</evidence>
<feature type="compositionally biased region" description="Low complexity" evidence="1">
    <location>
        <begin position="409"/>
        <end position="420"/>
    </location>
</feature>
<feature type="compositionally biased region" description="Basic residues" evidence="1">
    <location>
        <begin position="237"/>
        <end position="246"/>
    </location>
</feature>
<evidence type="ECO:0000256" key="2">
    <source>
        <dbReference type="SAM" id="Phobius"/>
    </source>
</evidence>
<keyword evidence="5" id="KW-1185">Reference proteome</keyword>
<feature type="region of interest" description="Disordered" evidence="1">
    <location>
        <begin position="44"/>
        <end position="95"/>
    </location>
</feature>
<proteinExistence type="predicted"/>
<dbReference type="GO" id="GO:0000324">
    <property type="term" value="C:fungal-type vacuole"/>
    <property type="evidence" value="ECO:0007669"/>
    <property type="project" value="TreeGrafter"/>
</dbReference>
<feature type="signal peptide" evidence="3">
    <location>
        <begin position="1"/>
        <end position="32"/>
    </location>
</feature>
<evidence type="ECO:0008006" key="6">
    <source>
        <dbReference type="Google" id="ProtNLM"/>
    </source>
</evidence>
<organism evidence="4 5">
    <name type="scientific">Rhizodiscina lignyota</name>
    <dbReference type="NCBI Taxonomy" id="1504668"/>
    <lineage>
        <taxon>Eukaryota</taxon>
        <taxon>Fungi</taxon>
        <taxon>Dikarya</taxon>
        <taxon>Ascomycota</taxon>
        <taxon>Pezizomycotina</taxon>
        <taxon>Dothideomycetes</taxon>
        <taxon>Pleosporomycetidae</taxon>
        <taxon>Aulographales</taxon>
        <taxon>Rhizodiscinaceae</taxon>
        <taxon>Rhizodiscina</taxon>
    </lineage>
</organism>
<dbReference type="InterPro" id="IPR051009">
    <property type="entry name" value="PRM"/>
</dbReference>
<gene>
    <name evidence="4" type="ORF">NA57DRAFT_60688</name>
</gene>
<accession>A0A9P4I7W3</accession>
<feature type="chain" id="PRO_5040444642" description="CSI2 protein" evidence="3">
    <location>
        <begin position="33"/>
        <end position="439"/>
    </location>
</feature>
<comment type="caution">
    <text evidence="4">The sequence shown here is derived from an EMBL/GenBank/DDBJ whole genome shotgun (WGS) entry which is preliminary data.</text>
</comment>
<reference evidence="4" key="1">
    <citation type="journal article" date="2020" name="Stud. Mycol.">
        <title>101 Dothideomycetes genomes: a test case for predicting lifestyles and emergence of pathogens.</title>
        <authorList>
            <person name="Haridas S."/>
            <person name="Albert R."/>
            <person name="Binder M."/>
            <person name="Bloem J."/>
            <person name="Labutti K."/>
            <person name="Salamov A."/>
            <person name="Andreopoulos B."/>
            <person name="Baker S."/>
            <person name="Barry K."/>
            <person name="Bills G."/>
            <person name="Bluhm B."/>
            <person name="Cannon C."/>
            <person name="Castanera R."/>
            <person name="Culley D."/>
            <person name="Daum C."/>
            <person name="Ezra D."/>
            <person name="Gonzalez J."/>
            <person name="Henrissat B."/>
            <person name="Kuo A."/>
            <person name="Liang C."/>
            <person name="Lipzen A."/>
            <person name="Lutzoni F."/>
            <person name="Magnuson J."/>
            <person name="Mondo S."/>
            <person name="Nolan M."/>
            <person name="Ohm R."/>
            <person name="Pangilinan J."/>
            <person name="Park H.-J."/>
            <person name="Ramirez L."/>
            <person name="Alfaro M."/>
            <person name="Sun H."/>
            <person name="Tritt A."/>
            <person name="Yoshinaga Y."/>
            <person name="Zwiers L.-H."/>
            <person name="Turgeon B."/>
            <person name="Goodwin S."/>
            <person name="Spatafora J."/>
            <person name="Crous P."/>
            <person name="Grigoriev I."/>
        </authorList>
    </citation>
    <scope>NUCLEOTIDE SEQUENCE</scope>
    <source>
        <strain evidence="4">CBS 133067</strain>
    </source>
</reference>
<dbReference type="PANTHER" id="PTHR36089:SF1">
    <property type="entry name" value="CHITIN SYNTHASE 3 COMPLEX PROTEIN CSI2-RELATED"/>
    <property type="match status" value="1"/>
</dbReference>
<dbReference type="OrthoDB" id="4065319at2759"/>
<name>A0A9P4I7W3_9PEZI</name>
<dbReference type="EMBL" id="ML978135">
    <property type="protein sequence ID" value="KAF2094039.1"/>
    <property type="molecule type" value="Genomic_DNA"/>
</dbReference>
<dbReference type="PANTHER" id="PTHR36089">
    <property type="entry name" value="CHITIN SYNTHASE 3 COMPLEX PROTEIN CSI2-RELATED"/>
    <property type="match status" value="1"/>
</dbReference>
<feature type="region of interest" description="Disordered" evidence="1">
    <location>
        <begin position="347"/>
        <end position="439"/>
    </location>
</feature>
<feature type="compositionally biased region" description="Low complexity" evidence="1">
    <location>
        <begin position="361"/>
        <end position="370"/>
    </location>
</feature>